<name>A0A9W9CNU1_9PLEO</name>
<comment type="caution">
    <text evidence="2">The sequence shown here is derived from an EMBL/GenBank/DDBJ whole genome shotgun (WGS) entry which is preliminary data.</text>
</comment>
<gene>
    <name evidence="2" type="ORF">N0V83_004172</name>
</gene>
<proteinExistence type="predicted"/>
<dbReference type="PANTHER" id="PTHR38790">
    <property type="entry name" value="2EXR DOMAIN-CONTAINING PROTEIN-RELATED"/>
    <property type="match status" value="1"/>
</dbReference>
<dbReference type="Pfam" id="PF20150">
    <property type="entry name" value="2EXR"/>
    <property type="match status" value="1"/>
</dbReference>
<dbReference type="Proteomes" id="UP001140560">
    <property type="component" value="Unassembled WGS sequence"/>
</dbReference>
<dbReference type="InterPro" id="IPR045518">
    <property type="entry name" value="2EXR"/>
</dbReference>
<evidence type="ECO:0000259" key="1">
    <source>
        <dbReference type="Pfam" id="PF20150"/>
    </source>
</evidence>
<reference evidence="2" key="1">
    <citation type="submission" date="2022-10" db="EMBL/GenBank/DDBJ databases">
        <title>Tapping the CABI collections for fungal endophytes: first genome assemblies for Collariella, Neodidymelliopsis, Ascochyta clinopodiicola, Didymella pomorum, Didymosphaeria variabile, Neocosmospora piperis and Neocucurbitaria cava.</title>
        <authorList>
            <person name="Hill R."/>
        </authorList>
    </citation>
    <scope>NUCLEOTIDE SEQUENCE</scope>
    <source>
        <strain evidence="2">IMI 356814</strain>
    </source>
</reference>
<feature type="domain" description="2EXR" evidence="1">
    <location>
        <begin position="66"/>
        <end position="135"/>
    </location>
</feature>
<evidence type="ECO:0000313" key="2">
    <source>
        <dbReference type="EMBL" id="KAJ4372398.1"/>
    </source>
</evidence>
<dbReference type="OrthoDB" id="5413827at2759"/>
<keyword evidence="3" id="KW-1185">Reference proteome</keyword>
<protein>
    <recommendedName>
        <fullName evidence="1">2EXR domain-containing protein</fullName>
    </recommendedName>
</protein>
<dbReference type="EMBL" id="JAPEUY010000006">
    <property type="protein sequence ID" value="KAJ4372398.1"/>
    <property type="molecule type" value="Genomic_DNA"/>
</dbReference>
<evidence type="ECO:0000313" key="3">
    <source>
        <dbReference type="Proteomes" id="UP001140560"/>
    </source>
</evidence>
<accession>A0A9W9CNU1</accession>
<organism evidence="2 3">
    <name type="scientific">Neocucurbitaria cava</name>
    <dbReference type="NCBI Taxonomy" id="798079"/>
    <lineage>
        <taxon>Eukaryota</taxon>
        <taxon>Fungi</taxon>
        <taxon>Dikarya</taxon>
        <taxon>Ascomycota</taxon>
        <taxon>Pezizomycotina</taxon>
        <taxon>Dothideomycetes</taxon>
        <taxon>Pleosporomycetidae</taxon>
        <taxon>Pleosporales</taxon>
        <taxon>Pleosporineae</taxon>
        <taxon>Cucurbitariaceae</taxon>
        <taxon>Neocucurbitaria</taxon>
    </lineage>
</organism>
<dbReference type="AlphaFoldDB" id="A0A9W9CNU1"/>
<sequence>MAPRTRAFDKTADEAKDVSTFKTSVDKVVKRPRRGYHKFRNGLLNVTPKGDEKELTESNRLSPLLRLPAEIRNEIWKYALGGKVYRGVFDDSKAPSTKLSLPRTEPANTAALLRTCRQIYAETALMLCSLNKFSFDFTADVCVGVRKLKSIQRRQIMSVQLELLCPAGDPARLCKMLGARHMYMPSKSFVNRLPCLKKICVSVFGAEVGVIGEEEIEEIKSLVQKQLERGQDMEVLELGVKVAKRKWEAYNTQ</sequence>
<dbReference type="PANTHER" id="PTHR38790:SF4">
    <property type="entry name" value="2EXR DOMAIN-CONTAINING PROTEIN"/>
    <property type="match status" value="1"/>
</dbReference>